<evidence type="ECO:0000313" key="2">
    <source>
        <dbReference type="Proteomes" id="UP001501490"/>
    </source>
</evidence>
<dbReference type="Proteomes" id="UP001501490">
    <property type="component" value="Unassembled WGS sequence"/>
</dbReference>
<protein>
    <recommendedName>
        <fullName evidence="3">GrpB family protein</fullName>
    </recommendedName>
</protein>
<dbReference type="PANTHER" id="PTHR34822">
    <property type="entry name" value="GRPB DOMAIN PROTEIN (AFU_ORTHOLOGUE AFUA_1G01530)"/>
    <property type="match status" value="1"/>
</dbReference>
<dbReference type="InterPro" id="IPR043519">
    <property type="entry name" value="NT_sf"/>
</dbReference>
<organism evidence="1 2">
    <name type="scientific">Microlunatus ginsengisoli</name>
    <dbReference type="NCBI Taxonomy" id="363863"/>
    <lineage>
        <taxon>Bacteria</taxon>
        <taxon>Bacillati</taxon>
        <taxon>Actinomycetota</taxon>
        <taxon>Actinomycetes</taxon>
        <taxon>Propionibacteriales</taxon>
        <taxon>Propionibacteriaceae</taxon>
        <taxon>Microlunatus</taxon>
    </lineage>
</organism>
<dbReference type="InterPro" id="IPR007344">
    <property type="entry name" value="GrpB/CoaE"/>
</dbReference>
<accession>A0ABP7AZQ5</accession>
<dbReference type="SUPFAM" id="SSF81301">
    <property type="entry name" value="Nucleotidyltransferase"/>
    <property type="match status" value="1"/>
</dbReference>
<name>A0ABP7AZQ5_9ACTN</name>
<dbReference type="Gene3D" id="3.30.460.10">
    <property type="entry name" value="Beta Polymerase, domain 2"/>
    <property type="match status" value="1"/>
</dbReference>
<reference evidence="2" key="1">
    <citation type="journal article" date="2019" name="Int. J. Syst. Evol. Microbiol.">
        <title>The Global Catalogue of Microorganisms (GCM) 10K type strain sequencing project: providing services to taxonomists for standard genome sequencing and annotation.</title>
        <authorList>
            <consortium name="The Broad Institute Genomics Platform"/>
            <consortium name="The Broad Institute Genome Sequencing Center for Infectious Disease"/>
            <person name="Wu L."/>
            <person name="Ma J."/>
        </authorList>
    </citation>
    <scope>NUCLEOTIDE SEQUENCE [LARGE SCALE GENOMIC DNA]</scope>
    <source>
        <strain evidence="2">JCM 16929</strain>
    </source>
</reference>
<dbReference type="EMBL" id="BAABAB010000056">
    <property type="protein sequence ID" value="GAA3643470.1"/>
    <property type="molecule type" value="Genomic_DNA"/>
</dbReference>
<sequence>MLLAEPDPSWARWYAQEESRIRRALGERVVQIEHVGSTSVPGLAAKPVIDIVLVVTDSSDEIGYVPDLEAAGYRLQFREPSWYEHRFLVDHDPQVHLHVFTTGSPEVERMLLFRDRLRSCIEDRELYERIKRELAGRSWAYGQDYADAKSPVVEEVISRARTAAADEV</sequence>
<gene>
    <name evidence="1" type="ORF">GCM10022236_52680</name>
</gene>
<comment type="caution">
    <text evidence="1">The sequence shown here is derived from an EMBL/GenBank/DDBJ whole genome shotgun (WGS) entry which is preliminary data.</text>
</comment>
<evidence type="ECO:0008006" key="3">
    <source>
        <dbReference type="Google" id="ProtNLM"/>
    </source>
</evidence>
<dbReference type="PANTHER" id="PTHR34822:SF1">
    <property type="entry name" value="GRPB FAMILY PROTEIN"/>
    <property type="match status" value="1"/>
</dbReference>
<evidence type="ECO:0000313" key="1">
    <source>
        <dbReference type="EMBL" id="GAA3643470.1"/>
    </source>
</evidence>
<keyword evidence="2" id="KW-1185">Reference proteome</keyword>
<proteinExistence type="predicted"/>
<dbReference type="Pfam" id="PF04229">
    <property type="entry name" value="GrpB"/>
    <property type="match status" value="1"/>
</dbReference>